<evidence type="ECO:0000313" key="8">
    <source>
        <dbReference type="Proteomes" id="UP001201812"/>
    </source>
</evidence>
<dbReference type="FunFam" id="3.40.50.2000:FF:000021">
    <property type="entry name" value="UDP-glucuronosyltransferase"/>
    <property type="match status" value="1"/>
</dbReference>
<dbReference type="SUPFAM" id="SSF53756">
    <property type="entry name" value="UDP-Glycosyltransferase/glycogen phosphorylase"/>
    <property type="match status" value="1"/>
</dbReference>
<gene>
    <name evidence="7" type="ORF">DdX_14007</name>
</gene>
<keyword evidence="2 5" id="KW-0328">Glycosyltransferase</keyword>
<protein>
    <recommendedName>
        <fullName evidence="6">UDP-glucuronosyltransferase</fullName>
        <ecNumber evidence="6">2.4.1.17</ecNumber>
    </recommendedName>
</protein>
<dbReference type="EMBL" id="JAKKPZ010000063">
    <property type="protein sequence ID" value="KAI1704787.1"/>
    <property type="molecule type" value="Genomic_DNA"/>
</dbReference>
<dbReference type="PANTHER" id="PTHR48043">
    <property type="entry name" value="EG:EG0003.4 PROTEIN-RELATED"/>
    <property type="match status" value="1"/>
</dbReference>
<evidence type="ECO:0000256" key="4">
    <source>
        <dbReference type="ARBA" id="ARBA00047475"/>
    </source>
</evidence>
<evidence type="ECO:0000256" key="2">
    <source>
        <dbReference type="ARBA" id="ARBA00022676"/>
    </source>
</evidence>
<name>A0AAD4MTG9_9BILA</name>
<dbReference type="InterPro" id="IPR050271">
    <property type="entry name" value="UDP-glycosyltransferase"/>
</dbReference>
<dbReference type="PROSITE" id="PS00375">
    <property type="entry name" value="UDPGT"/>
    <property type="match status" value="1"/>
</dbReference>
<proteinExistence type="inferred from homology"/>
<dbReference type="InterPro" id="IPR035595">
    <property type="entry name" value="UDP_glycos_trans_CS"/>
</dbReference>
<keyword evidence="6" id="KW-0812">Transmembrane</keyword>
<dbReference type="InterPro" id="IPR002213">
    <property type="entry name" value="UDP_glucos_trans"/>
</dbReference>
<accession>A0AAD4MTG9</accession>
<comment type="catalytic activity">
    <reaction evidence="4 6">
        <text>glucuronate acceptor + UDP-alpha-D-glucuronate = acceptor beta-D-glucuronoside + UDP + H(+)</text>
        <dbReference type="Rhea" id="RHEA:21032"/>
        <dbReference type="ChEBI" id="CHEBI:15378"/>
        <dbReference type="ChEBI" id="CHEBI:58052"/>
        <dbReference type="ChEBI" id="CHEBI:58223"/>
        <dbReference type="ChEBI" id="CHEBI:132367"/>
        <dbReference type="ChEBI" id="CHEBI:132368"/>
        <dbReference type="EC" id="2.4.1.17"/>
    </reaction>
</comment>
<sequence>MSANNFGIPSIPSYSQNPLFAFVEGMNANFFQRAVKFYYGIFEANYMSPTAVNLYETVVQSAFSKDFPTLKQIARNTSLIFVNINEMLDFPKPISNKIVYIGGIVRSEVKPLAEDVKSILENSKKGAILLSFGSIWDTAKMSEQLKLSFLKVFSKFPEYDFIWKLKVNESDIELLRSSTNLHVFEWMDQGSILAHPKLVAFISHCGQNSLSEAAHSGVPLVGIPLFGDQVFNAALMRHKGIGEYVDIKTADDPDVIAQALEKVLNDQKYRQNAELIRKKLQLAPFKPEERLVKWVEFAAEFPELNELNLPTVQEMGFMAYYSLDVIFCTFFTTRIVYLLACFFIKFEIT</sequence>
<comment type="subcellular location">
    <subcellularLocation>
        <location evidence="6">Membrane</location>
        <topology evidence="6">Single-pass membrane protein</topology>
    </subcellularLocation>
</comment>
<comment type="similarity">
    <text evidence="1 5">Belongs to the UDP-glycosyltransferase family.</text>
</comment>
<dbReference type="Proteomes" id="UP001201812">
    <property type="component" value="Unassembled WGS sequence"/>
</dbReference>
<organism evidence="7 8">
    <name type="scientific">Ditylenchus destructor</name>
    <dbReference type="NCBI Taxonomy" id="166010"/>
    <lineage>
        <taxon>Eukaryota</taxon>
        <taxon>Metazoa</taxon>
        <taxon>Ecdysozoa</taxon>
        <taxon>Nematoda</taxon>
        <taxon>Chromadorea</taxon>
        <taxon>Rhabditida</taxon>
        <taxon>Tylenchina</taxon>
        <taxon>Tylenchomorpha</taxon>
        <taxon>Sphaerularioidea</taxon>
        <taxon>Anguinidae</taxon>
        <taxon>Anguininae</taxon>
        <taxon>Ditylenchus</taxon>
    </lineage>
</organism>
<keyword evidence="8" id="KW-1185">Reference proteome</keyword>
<evidence type="ECO:0000256" key="6">
    <source>
        <dbReference type="RuleBase" id="RU362059"/>
    </source>
</evidence>
<evidence type="ECO:0000313" key="7">
    <source>
        <dbReference type="EMBL" id="KAI1704787.1"/>
    </source>
</evidence>
<dbReference type="CDD" id="cd03784">
    <property type="entry name" value="GT1_Gtf-like"/>
    <property type="match status" value="1"/>
</dbReference>
<keyword evidence="6" id="KW-0472">Membrane</keyword>
<reference evidence="7" key="1">
    <citation type="submission" date="2022-01" db="EMBL/GenBank/DDBJ databases">
        <title>Genome Sequence Resource for Two Populations of Ditylenchus destructor, the Migratory Endoparasitic Phytonematode.</title>
        <authorList>
            <person name="Zhang H."/>
            <person name="Lin R."/>
            <person name="Xie B."/>
        </authorList>
    </citation>
    <scope>NUCLEOTIDE SEQUENCE</scope>
    <source>
        <strain evidence="7">BazhouSP</strain>
    </source>
</reference>
<evidence type="ECO:0000256" key="1">
    <source>
        <dbReference type="ARBA" id="ARBA00009995"/>
    </source>
</evidence>
<evidence type="ECO:0000256" key="5">
    <source>
        <dbReference type="RuleBase" id="RU003718"/>
    </source>
</evidence>
<comment type="caution">
    <text evidence="7">The sequence shown here is derived from an EMBL/GenBank/DDBJ whole genome shotgun (WGS) entry which is preliminary data.</text>
</comment>
<feature type="transmembrane region" description="Helical" evidence="6">
    <location>
        <begin position="318"/>
        <end position="344"/>
    </location>
</feature>
<dbReference type="GO" id="GO:0016020">
    <property type="term" value="C:membrane"/>
    <property type="evidence" value="ECO:0007669"/>
    <property type="project" value="UniProtKB-SubCell"/>
</dbReference>
<keyword evidence="3 5" id="KW-0808">Transferase</keyword>
<dbReference type="PANTHER" id="PTHR48043:SF145">
    <property type="entry name" value="FI06409P-RELATED"/>
    <property type="match status" value="1"/>
</dbReference>
<dbReference type="Gene3D" id="3.40.50.2000">
    <property type="entry name" value="Glycogen Phosphorylase B"/>
    <property type="match status" value="1"/>
</dbReference>
<dbReference type="GO" id="GO:0015020">
    <property type="term" value="F:glucuronosyltransferase activity"/>
    <property type="evidence" value="ECO:0007669"/>
    <property type="project" value="UniProtKB-EC"/>
</dbReference>
<dbReference type="EC" id="2.4.1.17" evidence="6"/>
<keyword evidence="6" id="KW-1133">Transmembrane helix</keyword>
<dbReference type="AlphaFoldDB" id="A0AAD4MTG9"/>
<evidence type="ECO:0000256" key="3">
    <source>
        <dbReference type="ARBA" id="ARBA00022679"/>
    </source>
</evidence>
<dbReference type="Pfam" id="PF00201">
    <property type="entry name" value="UDPGT"/>
    <property type="match status" value="1"/>
</dbReference>